<evidence type="ECO:0000259" key="4">
    <source>
        <dbReference type="Pfam" id="PF19838"/>
    </source>
</evidence>
<dbReference type="EMBL" id="CP154858">
    <property type="protein sequence ID" value="XDT71994.1"/>
    <property type="molecule type" value="Genomic_DNA"/>
</dbReference>
<comment type="function">
    <text evidence="2">Together with LptE, is involved in the assembly of lipopolysaccharide (LPS) at the surface of the outer membrane.</text>
</comment>
<dbReference type="GO" id="GO:0015920">
    <property type="term" value="P:lipopolysaccharide transport"/>
    <property type="evidence" value="ECO:0007669"/>
    <property type="project" value="InterPro"/>
</dbReference>
<dbReference type="InterPro" id="IPR020889">
    <property type="entry name" value="LipoPS_assembly_LptD"/>
</dbReference>
<gene>
    <name evidence="2" type="primary">lptD</name>
    <name evidence="5" type="ORF">AAIA72_14520</name>
</gene>
<dbReference type="GO" id="GO:0009279">
    <property type="term" value="C:cell outer membrane"/>
    <property type="evidence" value="ECO:0007669"/>
    <property type="project" value="UniProtKB-SubCell"/>
</dbReference>
<dbReference type="RefSeq" id="WP_369601015.1">
    <property type="nucleotide sequence ID" value="NZ_CP154858.1"/>
</dbReference>
<comment type="similarity">
    <text evidence="2">Belongs to the LptD family.</text>
</comment>
<evidence type="ECO:0000313" key="5">
    <source>
        <dbReference type="EMBL" id="XDT71994.1"/>
    </source>
</evidence>
<dbReference type="HAMAP" id="MF_01411">
    <property type="entry name" value="LPS_assembly_LptD"/>
    <property type="match status" value="1"/>
</dbReference>
<keyword evidence="1 2" id="KW-0998">Cell outer membrane</keyword>
<keyword evidence="2" id="KW-0472">Membrane</keyword>
<dbReference type="KEGG" id="tcd:AAIA72_14520"/>
<dbReference type="AlphaFoldDB" id="A0AB39UUF1"/>
<dbReference type="PANTHER" id="PTHR30189">
    <property type="entry name" value="LPS-ASSEMBLY PROTEIN"/>
    <property type="match status" value="1"/>
</dbReference>
<dbReference type="GO" id="GO:0043165">
    <property type="term" value="P:Gram-negative-bacterium-type cell outer membrane assembly"/>
    <property type="evidence" value="ECO:0007669"/>
    <property type="project" value="UniProtKB-UniRule"/>
</dbReference>
<dbReference type="InterPro" id="IPR050218">
    <property type="entry name" value="LptD"/>
</dbReference>
<keyword evidence="2" id="KW-0732">Signal</keyword>
<comment type="subcellular location">
    <subcellularLocation>
        <location evidence="2">Cell outer membrane</location>
    </subcellularLocation>
</comment>
<dbReference type="InterPro" id="IPR007543">
    <property type="entry name" value="LptD_C"/>
</dbReference>
<proteinExistence type="inferred from homology"/>
<feature type="domain" description="LPS-assembly protein LptD central" evidence="4">
    <location>
        <begin position="203"/>
        <end position="267"/>
    </location>
</feature>
<dbReference type="GO" id="GO:1990351">
    <property type="term" value="C:transporter complex"/>
    <property type="evidence" value="ECO:0007669"/>
    <property type="project" value="TreeGrafter"/>
</dbReference>
<name>A0AB39UUF1_9GAMM</name>
<dbReference type="Pfam" id="PF04453">
    <property type="entry name" value="LptD"/>
    <property type="match status" value="1"/>
</dbReference>
<dbReference type="PANTHER" id="PTHR30189:SF1">
    <property type="entry name" value="LPS-ASSEMBLY PROTEIN LPTD"/>
    <property type="match status" value="1"/>
</dbReference>
<comment type="caution">
    <text evidence="2">Lacks conserved residue(s) required for the propagation of feature annotation.</text>
</comment>
<evidence type="ECO:0000259" key="3">
    <source>
        <dbReference type="Pfam" id="PF04453"/>
    </source>
</evidence>
<feature type="signal peptide" evidence="2">
    <location>
        <begin position="1"/>
        <end position="21"/>
    </location>
</feature>
<reference evidence="5" key="1">
    <citation type="submission" date="2024-05" db="EMBL/GenBank/DDBJ databases">
        <title>Genome sequencing of novel strain.</title>
        <authorList>
            <person name="Ganbat D."/>
            <person name="Ganbat S."/>
            <person name="Lee S.-J."/>
        </authorList>
    </citation>
    <scope>NUCLEOTIDE SEQUENCE</scope>
    <source>
        <strain evidence="5">SMD15-11</strain>
    </source>
</reference>
<comment type="subunit">
    <text evidence="2">Component of the lipopolysaccharide transport and assembly complex. Interacts with LptE and LptA.</text>
</comment>
<accession>A0AB39UUF1</accession>
<protein>
    <recommendedName>
        <fullName evidence="2">LPS-assembly protein LptD</fullName>
    </recommendedName>
</protein>
<evidence type="ECO:0000256" key="2">
    <source>
        <dbReference type="HAMAP-Rule" id="MF_01411"/>
    </source>
</evidence>
<organism evidence="5">
    <name type="scientific">Thermohahella caldifontis</name>
    <dbReference type="NCBI Taxonomy" id="3142973"/>
    <lineage>
        <taxon>Bacteria</taxon>
        <taxon>Pseudomonadati</taxon>
        <taxon>Pseudomonadota</taxon>
        <taxon>Gammaproteobacteria</taxon>
        <taxon>Oceanospirillales</taxon>
        <taxon>Hahellaceae</taxon>
        <taxon>Thermohahella</taxon>
    </lineage>
</organism>
<dbReference type="Pfam" id="PF19838">
    <property type="entry name" value="LptD_2"/>
    <property type="match status" value="1"/>
</dbReference>
<evidence type="ECO:0000256" key="1">
    <source>
        <dbReference type="ARBA" id="ARBA00023237"/>
    </source>
</evidence>
<sequence length="772" mass="86799" precursor="true">MIGWNKAAGALLGLLCAVAQAEDSPVPDQGAAWLDWQPDQGASLCGGRYVEPAFSPSGLESGAVRVQADKAVGQADLQMQLSGSVQAWQDDWYLTAPLLEYDRTAGQAAAPDGLVARAPGIVVRGEQARYELDTGAMTLTHASWLLHAQHMRGEAGEVESPAPALLRIRDGRLTTCAPPDNDWQLVASEIDLDREQGEGRARHVRLEVRDIPVLYVPWLSFPIDDRRRSGFLYPSFGTSNTGRGMYLAAPYYFNLAPDYDATLYPQYVHGRGLFTELEGRWLGRAASAGTRLGWIAHDSEYARLNPESNARRWGLDVEGRWQWAPEWRSELDLNAVSDDDYLTDLNRNLSIVQSDHLTRRLTTSGNGEDWRLSMELKGFQTVDDSIALSSRPYMTLPRITGSYQIPADERTTFTLAGEYAYFWRDNETLTSTAAINGQRLRWQPQLSRRYASSWGYVEPRVRLDHTDYWLEDAPSGMAAHQGRTVPFAVLDAGIWLDRELDIAGTPYVQSLEPRLFYVWSPAREQSDLPDFDTSVSSFSYSQLFQEDRFSGGDRVGDNNRLTLGVTTRFTRTDTGAEVLRGSLGQILYFEDQTVDLSGSGTTTLGSSSWAGELVWTPNERTDMKVEGQWDPRDSRTEKGATTFSWHDPDYARILNLSHRYLQDDLEQTDVSFVHPVARDVSLLGRWLFELTNHRTIGTLAGMEYTDCCWRVQLVYQRYLKDSSDTSASELDSAVLIRFELRGLGGLGDRFSEALDSQIRHFAARQQTRQTKW</sequence>
<dbReference type="InterPro" id="IPR045659">
    <property type="entry name" value="LptD_2"/>
</dbReference>
<feature type="domain" description="LptD C-terminal" evidence="3">
    <location>
        <begin position="311"/>
        <end position="686"/>
    </location>
</feature>
<feature type="chain" id="PRO_5044031833" description="LPS-assembly protein LptD" evidence="2">
    <location>
        <begin position="22"/>
        <end position="772"/>
    </location>
</feature>